<evidence type="ECO:0000313" key="2">
    <source>
        <dbReference type="Proteomes" id="UP000027120"/>
    </source>
</evidence>
<keyword evidence="2" id="KW-1185">Reference proteome</keyword>
<accession>A0A067DRC7</accession>
<dbReference type="Proteomes" id="UP000027120">
    <property type="component" value="Unassembled WGS sequence"/>
</dbReference>
<name>A0A067DRC7_CITSI</name>
<evidence type="ECO:0000313" key="1">
    <source>
        <dbReference type="EMBL" id="KDO41151.1"/>
    </source>
</evidence>
<dbReference type="PANTHER" id="PTHR37733">
    <property type="entry name" value="SMAD/FHA DOMAIN-CONTAINING PROTEIN"/>
    <property type="match status" value="1"/>
</dbReference>
<organism evidence="1 2">
    <name type="scientific">Citrus sinensis</name>
    <name type="common">Sweet orange</name>
    <name type="synonym">Citrus aurantium var. sinensis</name>
    <dbReference type="NCBI Taxonomy" id="2711"/>
    <lineage>
        <taxon>Eukaryota</taxon>
        <taxon>Viridiplantae</taxon>
        <taxon>Streptophyta</taxon>
        <taxon>Embryophyta</taxon>
        <taxon>Tracheophyta</taxon>
        <taxon>Spermatophyta</taxon>
        <taxon>Magnoliopsida</taxon>
        <taxon>eudicotyledons</taxon>
        <taxon>Gunneridae</taxon>
        <taxon>Pentapetalae</taxon>
        <taxon>rosids</taxon>
        <taxon>malvids</taxon>
        <taxon>Sapindales</taxon>
        <taxon>Rutaceae</taxon>
        <taxon>Aurantioideae</taxon>
        <taxon>Citrus</taxon>
    </lineage>
</organism>
<dbReference type="EMBL" id="KK785697">
    <property type="protein sequence ID" value="KDO41151.1"/>
    <property type="molecule type" value="Genomic_DNA"/>
</dbReference>
<proteinExistence type="predicted"/>
<reference evidence="1 2" key="1">
    <citation type="submission" date="2014-04" db="EMBL/GenBank/DDBJ databases">
        <authorList>
            <consortium name="International Citrus Genome Consortium"/>
            <person name="Gmitter F."/>
            <person name="Chen C."/>
            <person name="Farmerie W."/>
            <person name="Harkins T."/>
            <person name="Desany B."/>
            <person name="Mohiuddin M."/>
            <person name="Kodira C."/>
            <person name="Borodovsky M."/>
            <person name="Lomsadze A."/>
            <person name="Burns P."/>
            <person name="Jenkins J."/>
            <person name="Prochnik S."/>
            <person name="Shu S."/>
            <person name="Chapman J."/>
            <person name="Pitluck S."/>
            <person name="Schmutz J."/>
            <person name="Rokhsar D."/>
        </authorList>
    </citation>
    <scope>NUCLEOTIDE SEQUENCE</scope>
</reference>
<protein>
    <submittedName>
        <fullName evidence="1">Uncharacterized protein</fullName>
    </submittedName>
</protein>
<dbReference type="AlphaFoldDB" id="A0A067DRC7"/>
<sequence length="203" mass="22281">MGCARIRRKSWKVSESEQRSSVNFEITSNFSKALSSAMEITSEGASNVELKPLSNIVLGRGSGCITTDLTVSCRHMLFWLGDCSNGTKTEPRAYFQRIHELEEEKEMMEAGESSELSSGGELESVDVSSIDPVKEFGFRVIGHEFDQYPKEAIATMHRSLVPGLYFVKGDAASSLCAMLRQCLGGIFGDIGYCFIGVSFCEDA</sequence>
<dbReference type="PaxDb" id="2711-XP_006478405.1"/>
<gene>
    <name evidence="1" type="ORF">CISIN_1g045662mg</name>
</gene>
<dbReference type="PANTHER" id="PTHR37733:SF1">
    <property type="entry name" value="SMAD_FHA DOMAIN-CONTAINING PROTEIN"/>
    <property type="match status" value="1"/>
</dbReference>